<accession>A0A6P1ZQP0</accession>
<feature type="transmembrane region" description="Helical" evidence="1">
    <location>
        <begin position="32"/>
        <end position="53"/>
    </location>
</feature>
<dbReference type="EMBL" id="QMIF01000001">
    <property type="protein sequence ID" value="TVM36805.1"/>
    <property type="molecule type" value="Genomic_DNA"/>
</dbReference>
<organism evidence="3 4">
    <name type="scientific">Oceanidesulfovibrio marinus</name>
    <dbReference type="NCBI Taxonomy" id="370038"/>
    <lineage>
        <taxon>Bacteria</taxon>
        <taxon>Pseudomonadati</taxon>
        <taxon>Thermodesulfobacteriota</taxon>
        <taxon>Desulfovibrionia</taxon>
        <taxon>Desulfovibrionales</taxon>
        <taxon>Desulfovibrionaceae</taxon>
        <taxon>Oceanidesulfovibrio</taxon>
    </lineage>
</organism>
<dbReference type="Pfam" id="PF03729">
    <property type="entry name" value="DUF308"/>
    <property type="match status" value="2"/>
</dbReference>
<keyword evidence="1" id="KW-0472">Membrane</keyword>
<sequence length="182" mass="19344">MNSNPGSILMIRGAAAILLGLFALLWPGIGLLLLLLLVGAYALVDGVLALWTAWTRRRQGMGHGLVVIEGVAGVLLGLMLLFAPGFSSLVLITAVAIWALITGFAQLMDAFSPVERSRTGMLALNAPRWAVGLSGLLSMLFGVLLLAWPRAGITAIVWIIAFYALAGGVIVFYLGMRLRNRS</sequence>
<feature type="transmembrane region" description="Helical" evidence="1">
    <location>
        <begin position="89"/>
        <end position="108"/>
    </location>
</feature>
<evidence type="ECO:0000313" key="3">
    <source>
        <dbReference type="EMBL" id="TVM36805.1"/>
    </source>
</evidence>
<reference evidence="2 5" key="2">
    <citation type="submission" date="2019-04" db="EMBL/GenBank/DDBJ databases">
        <title>Isolation and culture of sulfate reducing bacteria from the cold seep of the South China Sea.</title>
        <authorList>
            <person name="Sun C."/>
            <person name="Liu R."/>
        </authorList>
    </citation>
    <scope>NUCLEOTIDE SEQUENCE [LARGE SCALE GENOMIC DNA]</scope>
    <source>
        <strain evidence="2 5">CS1</strain>
    </source>
</reference>
<protein>
    <submittedName>
        <fullName evidence="3">HdeD family acid-resistance protein</fullName>
    </submittedName>
</protein>
<evidence type="ECO:0000313" key="4">
    <source>
        <dbReference type="Proteomes" id="UP000434052"/>
    </source>
</evidence>
<dbReference type="Proteomes" id="UP000434052">
    <property type="component" value="Unassembled WGS sequence"/>
</dbReference>
<dbReference type="AlphaFoldDB" id="A0A6P1ZQP0"/>
<evidence type="ECO:0000256" key="1">
    <source>
        <dbReference type="SAM" id="Phobius"/>
    </source>
</evidence>
<dbReference type="InterPro" id="IPR005325">
    <property type="entry name" value="DUF308_memb"/>
</dbReference>
<dbReference type="GO" id="GO:0005886">
    <property type="term" value="C:plasma membrane"/>
    <property type="evidence" value="ECO:0007669"/>
    <property type="project" value="TreeGrafter"/>
</dbReference>
<keyword evidence="1" id="KW-1133">Transmembrane helix</keyword>
<dbReference type="InterPro" id="IPR052712">
    <property type="entry name" value="Acid_resist_chaperone_HdeD"/>
</dbReference>
<dbReference type="RefSeq" id="WP_144233855.1">
    <property type="nucleotide sequence ID" value="NZ_CP039543.1"/>
</dbReference>
<dbReference type="EMBL" id="CP039543">
    <property type="protein sequence ID" value="QJT08768.1"/>
    <property type="molecule type" value="Genomic_DNA"/>
</dbReference>
<name>A0A6P1ZQP0_9BACT</name>
<feature type="transmembrane region" description="Helical" evidence="1">
    <location>
        <begin position="129"/>
        <end position="149"/>
    </location>
</feature>
<dbReference type="PANTHER" id="PTHR34989:SF1">
    <property type="entry name" value="PROTEIN HDED"/>
    <property type="match status" value="1"/>
</dbReference>
<feature type="transmembrane region" description="Helical" evidence="1">
    <location>
        <begin position="65"/>
        <end position="83"/>
    </location>
</feature>
<feature type="transmembrane region" description="Helical" evidence="1">
    <location>
        <begin position="7"/>
        <end position="26"/>
    </location>
</feature>
<reference evidence="3 4" key="1">
    <citation type="submission" date="2018-06" db="EMBL/GenBank/DDBJ databases">
        <title>Complete genome of Desulfovibrio marinus P48SEP.</title>
        <authorList>
            <person name="Crispim J.S."/>
            <person name="Vidigal P.M.P."/>
            <person name="Silva L.C.F."/>
            <person name="Araujo L.C."/>
            <person name="Laguardia C.N."/>
            <person name="Dias R.S."/>
            <person name="Sousa M.P."/>
            <person name="Paula S.O."/>
            <person name="Silva C."/>
        </authorList>
    </citation>
    <scope>NUCLEOTIDE SEQUENCE [LARGE SCALE GENOMIC DNA]</scope>
    <source>
        <strain evidence="3 4">P48SEP</strain>
    </source>
</reference>
<evidence type="ECO:0000313" key="5">
    <source>
        <dbReference type="Proteomes" id="UP000503251"/>
    </source>
</evidence>
<gene>
    <name evidence="3" type="ORF">DQK91_02475</name>
    <name evidence="2" type="ORF">E8L03_07435</name>
</gene>
<evidence type="ECO:0000313" key="2">
    <source>
        <dbReference type="EMBL" id="QJT08768.1"/>
    </source>
</evidence>
<keyword evidence="1" id="KW-0812">Transmembrane</keyword>
<feature type="transmembrane region" description="Helical" evidence="1">
    <location>
        <begin position="155"/>
        <end position="176"/>
    </location>
</feature>
<keyword evidence="5" id="KW-1185">Reference proteome</keyword>
<dbReference type="Proteomes" id="UP000503251">
    <property type="component" value="Chromosome"/>
</dbReference>
<dbReference type="PANTHER" id="PTHR34989">
    <property type="entry name" value="PROTEIN HDED"/>
    <property type="match status" value="1"/>
</dbReference>
<proteinExistence type="predicted"/>